<proteinExistence type="predicted"/>
<reference evidence="2" key="1">
    <citation type="submission" date="2021-04" db="EMBL/GenBank/DDBJ databases">
        <authorList>
            <person name="Tunstrom K."/>
        </authorList>
    </citation>
    <scope>NUCLEOTIDE SEQUENCE</scope>
</reference>
<evidence type="ECO:0000313" key="3">
    <source>
        <dbReference type="Proteomes" id="UP000691718"/>
    </source>
</evidence>
<comment type="caution">
    <text evidence="2">The sequence shown here is derived from an EMBL/GenBank/DDBJ whole genome shotgun (WGS) entry which is preliminary data.</text>
</comment>
<evidence type="ECO:0000313" key="2">
    <source>
        <dbReference type="EMBL" id="CAG4937457.1"/>
    </source>
</evidence>
<name>A0A8S3W2S6_PARAO</name>
<gene>
    <name evidence="2" type="ORF">PAPOLLO_LOCUS1435</name>
</gene>
<dbReference type="OrthoDB" id="413361at2759"/>
<keyword evidence="3" id="KW-1185">Reference proteome</keyword>
<evidence type="ECO:0000256" key="1">
    <source>
        <dbReference type="SAM" id="MobiDB-lite"/>
    </source>
</evidence>
<dbReference type="EMBL" id="CAJQZP010000081">
    <property type="protein sequence ID" value="CAG4937457.1"/>
    <property type="molecule type" value="Genomic_DNA"/>
</dbReference>
<protein>
    <submittedName>
        <fullName evidence="2">(apollo) hypothetical protein</fullName>
    </submittedName>
</protein>
<organism evidence="2 3">
    <name type="scientific">Parnassius apollo</name>
    <name type="common">Apollo butterfly</name>
    <name type="synonym">Papilio apollo</name>
    <dbReference type="NCBI Taxonomy" id="110799"/>
    <lineage>
        <taxon>Eukaryota</taxon>
        <taxon>Metazoa</taxon>
        <taxon>Ecdysozoa</taxon>
        <taxon>Arthropoda</taxon>
        <taxon>Hexapoda</taxon>
        <taxon>Insecta</taxon>
        <taxon>Pterygota</taxon>
        <taxon>Neoptera</taxon>
        <taxon>Endopterygota</taxon>
        <taxon>Lepidoptera</taxon>
        <taxon>Glossata</taxon>
        <taxon>Ditrysia</taxon>
        <taxon>Papilionoidea</taxon>
        <taxon>Papilionidae</taxon>
        <taxon>Parnassiinae</taxon>
        <taxon>Parnassini</taxon>
        <taxon>Parnassius</taxon>
        <taxon>Parnassius</taxon>
    </lineage>
</organism>
<feature type="region of interest" description="Disordered" evidence="1">
    <location>
        <begin position="11"/>
        <end position="37"/>
    </location>
</feature>
<sequence length="99" mass="11375">MTYRIQWVKEQSKCDSDTNHEERTDEHDLTYVPEEDSSNSNDIDIIWQRASLGDAVNGPKREQWLNTISEEIGGKPVNKTVVKCKLILKKKVNSEGEVK</sequence>
<accession>A0A8S3W2S6</accession>
<feature type="compositionally biased region" description="Basic and acidic residues" evidence="1">
    <location>
        <begin position="11"/>
        <end position="29"/>
    </location>
</feature>
<dbReference type="AlphaFoldDB" id="A0A8S3W2S6"/>
<dbReference type="Proteomes" id="UP000691718">
    <property type="component" value="Unassembled WGS sequence"/>
</dbReference>